<evidence type="ECO:0000256" key="2">
    <source>
        <dbReference type="ARBA" id="ARBA00023015"/>
    </source>
</evidence>
<dbReference type="InterPro" id="IPR051054">
    <property type="entry name" value="SorC_transcr_regulators"/>
</dbReference>
<dbReference type="PANTHER" id="PTHR34294">
    <property type="entry name" value="TRANSCRIPTIONAL REGULATOR-RELATED"/>
    <property type="match status" value="1"/>
</dbReference>
<dbReference type="EMBL" id="JASOIH010000006">
    <property type="protein sequence ID" value="MDK6899753.1"/>
    <property type="molecule type" value="Genomic_DNA"/>
</dbReference>
<dbReference type="Proteomes" id="UP000035174">
    <property type="component" value="Unassembled WGS sequence"/>
</dbReference>
<reference evidence="7 11" key="1">
    <citation type="journal article" date="2015" name="PLoS ONE">
        <title>Genomic analysis reveals the molecular basis for capsule loss in the group B streptococcus population.</title>
        <authorList>
            <consortium name="DEVANI Consortium"/>
            <person name="Rosini R."/>
            <person name="Campisi E."/>
            <person name="De Chiara M."/>
            <person name="Tettelin H."/>
            <person name="Rinaudo D."/>
            <person name="Toniolo C."/>
            <person name="Metruccio M."/>
            <person name="Guidotti S."/>
            <person name="Sorensen U.B."/>
            <person name="Kilian M."/>
            <person name="Ramirez M."/>
            <person name="Janulczyk R."/>
            <person name="Donati C."/>
            <person name="Grandi G."/>
            <person name="Margarit I."/>
        </authorList>
    </citation>
    <scope>NUCLEOTIDE SEQUENCE [LARGE SCALE GENOMIC DNA]</scope>
    <source>
        <strain evidence="7 11">ES-PW-063</strain>
    </source>
</reference>
<dbReference type="SUPFAM" id="SSF100950">
    <property type="entry name" value="NagB/RpiA/CoA transferase-like"/>
    <property type="match status" value="1"/>
</dbReference>
<proteinExistence type="inferred from homology"/>
<dbReference type="EMBL" id="MAWT01000045">
    <property type="protein sequence ID" value="OCM70556.1"/>
    <property type="molecule type" value="Genomic_DNA"/>
</dbReference>
<evidence type="ECO:0000256" key="4">
    <source>
        <dbReference type="ARBA" id="ARBA00023163"/>
    </source>
</evidence>
<protein>
    <submittedName>
        <fullName evidence="9">DNA-binding transcriptional regulator</fullName>
    </submittedName>
    <submittedName>
        <fullName evidence="7">DeoR faimly transcriptional regulator</fullName>
    </submittedName>
    <submittedName>
        <fullName evidence="8">Sugar-binding transcriptional regulator</fullName>
    </submittedName>
</protein>
<dbReference type="EMBL" id="LCVB01000003">
    <property type="protein sequence ID" value="KLJ31824.1"/>
    <property type="molecule type" value="Genomic_DNA"/>
</dbReference>
<dbReference type="InterPro" id="IPR055247">
    <property type="entry name" value="InsJ-like_HTH"/>
</dbReference>
<evidence type="ECO:0000256" key="3">
    <source>
        <dbReference type="ARBA" id="ARBA00023125"/>
    </source>
</evidence>
<dbReference type="SUPFAM" id="SSF46785">
    <property type="entry name" value="Winged helix' DNA-binding domain"/>
    <property type="match status" value="1"/>
</dbReference>
<reference evidence="10 13" key="3">
    <citation type="journal article" date="2018" name="Emerg. Microbes Infect.">
        <title>Phenotypic and molecular analysis of nontypeable Group B streptococci: identification of cps2a and hybrid cps2a/cps5 Group B streptococcal capsule gene clusters.</title>
        <authorList>
            <person name="Alhhazmi A."/>
            <person name="Tyrrell G.J."/>
        </authorList>
    </citation>
    <scope>NUCLEOTIDE SEQUENCE [LARGE SCALE GENOMIC DNA]</scope>
    <source>
        <strain evidence="10 13">PLGBS17</strain>
    </source>
</reference>
<evidence type="ECO:0000313" key="13">
    <source>
        <dbReference type="Proteomes" id="UP000256718"/>
    </source>
</evidence>
<dbReference type="Gene3D" id="1.10.10.60">
    <property type="entry name" value="Homeodomain-like"/>
    <property type="match status" value="1"/>
</dbReference>
<evidence type="ECO:0000259" key="5">
    <source>
        <dbReference type="Pfam" id="PF04198"/>
    </source>
</evidence>
<keyword evidence="2" id="KW-0805">Transcription regulation</keyword>
<dbReference type="KEGG" id="sagg:EN73_01905"/>
<evidence type="ECO:0000313" key="7">
    <source>
        <dbReference type="EMBL" id="KLJ31824.1"/>
    </source>
</evidence>
<dbReference type="InterPro" id="IPR007324">
    <property type="entry name" value="Sugar-bd_dom_put"/>
</dbReference>
<evidence type="ECO:0000313" key="12">
    <source>
        <dbReference type="Proteomes" id="UP000093122"/>
    </source>
</evidence>
<reference evidence="8" key="4">
    <citation type="submission" date="2023-05" db="EMBL/GenBank/DDBJ databases">
        <title>Cataloging the Phylogenetic Diversity of Human Bladder Bacteria.</title>
        <authorList>
            <person name="Du J."/>
        </authorList>
    </citation>
    <scope>NUCLEOTIDE SEQUENCE</scope>
    <source>
        <strain evidence="8">UMB8703</strain>
    </source>
</reference>
<feature type="domain" description="Sugar-binding" evidence="5">
    <location>
        <begin position="61"/>
        <end position="312"/>
    </location>
</feature>
<dbReference type="OMA" id="WGRSTIH"/>
<dbReference type="Gene3D" id="3.40.50.1360">
    <property type="match status" value="1"/>
</dbReference>
<comment type="similarity">
    <text evidence="1">Belongs to the SorC transcriptional regulatory family.</text>
</comment>
<dbReference type="PANTHER" id="PTHR34294:SF1">
    <property type="entry name" value="TRANSCRIPTIONAL REGULATOR LSRR"/>
    <property type="match status" value="1"/>
</dbReference>
<dbReference type="Proteomes" id="UP000093122">
    <property type="component" value="Unassembled WGS sequence"/>
</dbReference>
<dbReference type="Pfam" id="PF13518">
    <property type="entry name" value="HTH_28"/>
    <property type="match status" value="1"/>
</dbReference>
<dbReference type="AlphaFoldDB" id="A0A075N1Y5"/>
<dbReference type="Pfam" id="PF04198">
    <property type="entry name" value="Sugar-bind"/>
    <property type="match status" value="1"/>
</dbReference>
<comment type="caution">
    <text evidence="9">The sequence shown here is derived from an EMBL/GenBank/DDBJ whole genome shotgun (WGS) entry which is preliminary data.</text>
</comment>
<reference evidence="9 12" key="2">
    <citation type="journal article" date="2016" name="Sci. Rep.">
        <title>Serotype IV Streptococcus agalactiae ST-452 has arisen from large genomic recombination events between CC23 and the hypervirulent CC17 lineages.</title>
        <authorList>
            <person name="Campisi E."/>
            <person name="Rinaudo C.D."/>
            <person name="Donati C."/>
            <person name="Barucco M."/>
            <person name="Torricelli G."/>
            <person name="Edwards M.S."/>
            <person name="Baker C.J."/>
            <person name="Margarit I."/>
            <person name="Rosini R."/>
        </authorList>
    </citation>
    <scope>NUCLEOTIDE SEQUENCE [LARGE SCALE GENOMIC DNA]</scope>
    <source>
        <strain evidence="9 12">CZ-PW-140</strain>
    </source>
</reference>
<evidence type="ECO:0000313" key="8">
    <source>
        <dbReference type="EMBL" id="MDK6899753.1"/>
    </source>
</evidence>
<accession>A0A075N1Y5</accession>
<dbReference type="GO" id="GO:0030246">
    <property type="term" value="F:carbohydrate binding"/>
    <property type="evidence" value="ECO:0007669"/>
    <property type="project" value="InterPro"/>
</dbReference>
<evidence type="ECO:0000313" key="11">
    <source>
        <dbReference type="Proteomes" id="UP000035174"/>
    </source>
</evidence>
<evidence type="ECO:0000259" key="6">
    <source>
        <dbReference type="Pfam" id="PF13518"/>
    </source>
</evidence>
<dbReference type="KEGG" id="sage:EN72_01975"/>
<dbReference type="EMBL" id="QHGZ01000170">
    <property type="protein sequence ID" value="RDY80414.1"/>
    <property type="molecule type" value="Genomic_DNA"/>
</dbReference>
<feature type="domain" description="Insertion element IS150 protein InsJ-like helix-turn-helix" evidence="6">
    <location>
        <begin position="15"/>
        <end position="49"/>
    </location>
</feature>
<organism evidence="9 12">
    <name type="scientific">Streptococcus agalactiae</name>
    <dbReference type="NCBI Taxonomy" id="1311"/>
    <lineage>
        <taxon>Bacteria</taxon>
        <taxon>Bacillati</taxon>
        <taxon>Bacillota</taxon>
        <taxon>Bacilli</taxon>
        <taxon>Lactobacillales</taxon>
        <taxon>Streptococcaceae</taxon>
        <taxon>Streptococcus</taxon>
    </lineage>
</organism>
<evidence type="ECO:0000256" key="1">
    <source>
        <dbReference type="ARBA" id="ARBA00010466"/>
    </source>
</evidence>
<evidence type="ECO:0000313" key="9">
    <source>
        <dbReference type="EMBL" id="OCM70556.1"/>
    </source>
</evidence>
<dbReference type="KEGG" id="sags:SaSA20_0299"/>
<evidence type="ECO:0000313" key="10">
    <source>
        <dbReference type="EMBL" id="RDY80414.1"/>
    </source>
</evidence>
<sequence length="327" mass="36954">MKLERQKLLAKVAYLYYMEGKSQSEIANELGIYRTTISRMLAKAREEGLVRIEISDFNPEIFQLESYFKSKYHLKDIEIVSSRKDSDTSEIEKDLAHVAAAMIRKKIKENDKVGIAWGRTLSKVVEAMRPHPVSQVSFVPLAGGPSHINARYHVNTLVYEMSRRFQGSCTFINATLVQENANLAKGILTSKYFEGLMDNWEKLDVAIVGVGGKPKSNEQQWLDLLNQDDFQCLDEEAAVGEITCRFFNHSGDPVNQHLAKRTIGITLEQLQKVPNRIAVAHGNYKAAALLAVLKKGYINHLVTDFSTALNILRLDKDTFVDTIYQKS</sequence>
<gene>
    <name evidence="9" type="ORF">AX245_06485</name>
    <name evidence="10" type="ORF">C4618_08040</name>
    <name evidence="8" type="ORF">QP229_07090</name>
    <name evidence="7" type="ORF">WA45_00230</name>
</gene>
<keyword evidence="3 9" id="KW-0238">DNA-binding</keyword>
<name>A0A075N1Y5_STRAG</name>
<dbReference type="Proteomes" id="UP001230629">
    <property type="component" value="Unassembled WGS sequence"/>
</dbReference>
<dbReference type="Proteomes" id="UP000256718">
    <property type="component" value="Unassembled WGS sequence"/>
</dbReference>
<dbReference type="InterPro" id="IPR037171">
    <property type="entry name" value="NagB/RpiA_transferase-like"/>
</dbReference>
<dbReference type="RefSeq" id="WP_000764455.1">
    <property type="nucleotide sequence ID" value="NZ_AP018935.1"/>
</dbReference>
<dbReference type="GO" id="GO:0003677">
    <property type="term" value="F:DNA binding"/>
    <property type="evidence" value="ECO:0007669"/>
    <property type="project" value="UniProtKB-KW"/>
</dbReference>
<keyword evidence="4" id="KW-0804">Transcription</keyword>
<dbReference type="InterPro" id="IPR036390">
    <property type="entry name" value="WH_DNA-bd_sf"/>
</dbReference>